<organism evidence="1 3">
    <name type="scientific">Chitinophaga sancti</name>
    <dbReference type="NCBI Taxonomy" id="1004"/>
    <lineage>
        <taxon>Bacteria</taxon>
        <taxon>Pseudomonadati</taxon>
        <taxon>Bacteroidota</taxon>
        <taxon>Chitinophagia</taxon>
        <taxon>Chitinophagales</taxon>
        <taxon>Chitinophagaceae</taxon>
        <taxon>Chitinophaga</taxon>
    </lineage>
</organism>
<proteinExistence type="predicted"/>
<dbReference type="Proteomes" id="UP000183788">
    <property type="component" value="Unassembled WGS sequence"/>
</dbReference>
<gene>
    <name evidence="1" type="ORF">SAMN05661012_04035</name>
    <name evidence="2" type="ORF">SR876_09990</name>
</gene>
<dbReference type="OrthoDB" id="3812886at2"/>
<dbReference type="EMBL" id="FPIZ01000013">
    <property type="protein sequence ID" value="SFW73654.1"/>
    <property type="molecule type" value="Genomic_DNA"/>
</dbReference>
<accession>A0A1K1RNQ3</accession>
<name>A0A1K1RNQ3_9BACT</name>
<evidence type="ECO:0000313" key="1">
    <source>
        <dbReference type="EMBL" id="SFW73654.1"/>
    </source>
</evidence>
<evidence type="ECO:0000313" key="3">
    <source>
        <dbReference type="Proteomes" id="UP000183788"/>
    </source>
</evidence>
<dbReference type="AlphaFoldDB" id="A0A1K1RNQ3"/>
<keyword evidence="4" id="KW-1185">Reference proteome</keyword>
<dbReference type="EMBL" id="CP140154">
    <property type="protein sequence ID" value="WQG91834.1"/>
    <property type="molecule type" value="Genomic_DNA"/>
</dbReference>
<dbReference type="STRING" id="1004.SAMN05661012_04035"/>
<protein>
    <submittedName>
        <fullName evidence="1">Uncharacterized protein</fullName>
    </submittedName>
</protein>
<evidence type="ECO:0000313" key="2">
    <source>
        <dbReference type="EMBL" id="WQG91834.1"/>
    </source>
</evidence>
<reference evidence="2 4" key="2">
    <citation type="submission" date="2023-11" db="EMBL/GenBank/DDBJ databases">
        <title>MicrobeMod: A computational toolkit for identifying prokaryotic methylation and restriction-modification with nanopore sequencing.</title>
        <authorList>
            <person name="Crits-Christoph A."/>
            <person name="Kang S.C."/>
            <person name="Lee H."/>
            <person name="Ostrov N."/>
        </authorList>
    </citation>
    <scope>NUCLEOTIDE SEQUENCE [LARGE SCALE GENOMIC DNA]</scope>
    <source>
        <strain evidence="2 4">ATCC 23090</strain>
    </source>
</reference>
<dbReference type="RefSeq" id="WP_072363032.1">
    <property type="nucleotide sequence ID" value="NZ_CP139972.1"/>
</dbReference>
<reference evidence="1 3" key="1">
    <citation type="submission" date="2016-11" db="EMBL/GenBank/DDBJ databases">
        <authorList>
            <person name="Jaros S."/>
            <person name="Januszkiewicz K."/>
            <person name="Wedrychowicz H."/>
        </authorList>
    </citation>
    <scope>NUCLEOTIDE SEQUENCE [LARGE SCALE GENOMIC DNA]</scope>
    <source>
        <strain evidence="1 3">DSM 784</strain>
    </source>
</reference>
<sequence>MSSFSDNDYFTPEEYSQFMTLLDEYLGAQEIVYTVDDHILTVSTDRYGSSRLGIINLVQACKQMPADEWREHIQLHFEQLEQSHNYMQEFSARAHEYDKIKDLLGVRLYHNSFLDNVEENTTLTKQVTEDIMAMLVFDLPNAVMSVDGEYPEIWNKTIDELFTTGIANIKNKYELVPQQQELGDKKRWSIHNEHLYSPNVLLDMDNYPEIIGTYGTILAVPNRHLVLLYPIESMEVIEIVNMFTRIVPHMNLQGPGSISPCIYWHYNDVFTNIPFEGNDEEVGIYPPENFVEILNKINNDVGEGD</sequence>
<dbReference type="Proteomes" id="UP001326715">
    <property type="component" value="Chromosome"/>
</dbReference>
<evidence type="ECO:0000313" key="4">
    <source>
        <dbReference type="Proteomes" id="UP001326715"/>
    </source>
</evidence>